<keyword evidence="1" id="KW-0378">Hydrolase</keyword>
<reference evidence="1 2" key="1">
    <citation type="journal article" date="2022" name="Plant J.">
        <title>Chromosome-level genome of Camellia lanceoleosa provides a valuable resource for understanding genome evolution and self-incompatibility.</title>
        <authorList>
            <person name="Gong W."/>
            <person name="Xiao S."/>
            <person name="Wang L."/>
            <person name="Liao Z."/>
            <person name="Chang Y."/>
            <person name="Mo W."/>
            <person name="Hu G."/>
            <person name="Li W."/>
            <person name="Zhao G."/>
            <person name="Zhu H."/>
            <person name="Hu X."/>
            <person name="Ji K."/>
            <person name="Xiang X."/>
            <person name="Song Q."/>
            <person name="Yuan D."/>
            <person name="Jin S."/>
            <person name="Zhang L."/>
        </authorList>
    </citation>
    <scope>NUCLEOTIDE SEQUENCE [LARGE SCALE GENOMIC DNA]</scope>
    <source>
        <strain evidence="1">SQ_2022a</strain>
    </source>
</reference>
<name>A0ACC0IWR1_9ERIC</name>
<evidence type="ECO:0000313" key="2">
    <source>
        <dbReference type="Proteomes" id="UP001060215"/>
    </source>
</evidence>
<comment type="caution">
    <text evidence="1">The sequence shown here is derived from an EMBL/GenBank/DDBJ whole genome shotgun (WGS) entry which is preliminary data.</text>
</comment>
<dbReference type="EMBL" id="CM045758">
    <property type="protein sequence ID" value="KAI8030115.1"/>
    <property type="molecule type" value="Genomic_DNA"/>
</dbReference>
<dbReference type="Proteomes" id="UP001060215">
    <property type="component" value="Chromosome 1"/>
</dbReference>
<keyword evidence="1" id="KW-0347">Helicase</keyword>
<evidence type="ECO:0000313" key="1">
    <source>
        <dbReference type="EMBL" id="KAI8030115.1"/>
    </source>
</evidence>
<sequence>MEEENSQVQVLHLDMFWAVPREHDVNIYDLRSKEVVVIIGTLVLEKQVRLHFKNNSYKIYDKWDTTSGILGELFLESCSVVMFDEAQDKTLPTDILCSLLKDIAHYRPDLKLLLSSAPMNAKKLTNYFGHAPVYKIPNRRFLVEICHTKAPKAKYLDATTLATLQIYLTEEGIC</sequence>
<proteinExistence type="predicted"/>
<gene>
    <name evidence="1" type="ORF">LOK49_LG01G01351</name>
</gene>
<organism evidence="1 2">
    <name type="scientific">Camellia lanceoleosa</name>
    <dbReference type="NCBI Taxonomy" id="1840588"/>
    <lineage>
        <taxon>Eukaryota</taxon>
        <taxon>Viridiplantae</taxon>
        <taxon>Streptophyta</taxon>
        <taxon>Embryophyta</taxon>
        <taxon>Tracheophyta</taxon>
        <taxon>Spermatophyta</taxon>
        <taxon>Magnoliopsida</taxon>
        <taxon>eudicotyledons</taxon>
        <taxon>Gunneridae</taxon>
        <taxon>Pentapetalae</taxon>
        <taxon>asterids</taxon>
        <taxon>Ericales</taxon>
        <taxon>Theaceae</taxon>
        <taxon>Camellia</taxon>
    </lineage>
</organism>
<protein>
    <submittedName>
        <fullName evidence="1">Pre-mRNA-splicing factor ATP-dependent RNA helicase DEAH1</fullName>
    </submittedName>
</protein>
<keyword evidence="1" id="KW-0547">Nucleotide-binding</keyword>
<keyword evidence="1" id="KW-0067">ATP-binding</keyword>
<accession>A0ACC0IWR1</accession>
<keyword evidence="2" id="KW-1185">Reference proteome</keyword>